<organism evidence="3 4">
    <name type="scientific">Carpediemonas membranifera</name>
    <dbReference type="NCBI Taxonomy" id="201153"/>
    <lineage>
        <taxon>Eukaryota</taxon>
        <taxon>Metamonada</taxon>
        <taxon>Carpediemonas-like organisms</taxon>
        <taxon>Carpediemonas</taxon>
    </lineage>
</organism>
<evidence type="ECO:0000313" key="4">
    <source>
        <dbReference type="Proteomes" id="UP000717585"/>
    </source>
</evidence>
<feature type="region of interest" description="Disordered" evidence="1">
    <location>
        <begin position="125"/>
        <end position="151"/>
    </location>
</feature>
<evidence type="ECO:0000313" key="3">
    <source>
        <dbReference type="EMBL" id="KAG9395698.1"/>
    </source>
</evidence>
<protein>
    <submittedName>
        <fullName evidence="3">Cdc14 phosphatase binding protein N-terminus</fullName>
    </submittedName>
</protein>
<feature type="domain" description="Nucleolar protein Dnt1-like N-terminal" evidence="2">
    <location>
        <begin position="22"/>
        <end position="77"/>
    </location>
</feature>
<sequence length="273" mass="30973">MRLQVYIDGEYSYISEVENLNMTVKAFIKQIENEMSTIFDDSIPVKIAALQTQERCDVNPNYPVSAVFKDNDFVFILRALTRTVDDRVEPIILEIPERTTAMHVSELSQMDTLDGDQSLRLISDDMSPKASQPVPVQPLVPKPAPPLPAQSDRAPPCQPYCELTAFGRGTDPCPKCGEMRPYLPIEGQYCTELCVIRAKQGTGYVRKMKSQGLDFCSICISRYRHRKYTARQQHQCAECHRPWLILNEAGLCRTCHVKLAGRPSARKRKNDGY</sequence>
<name>A0A8J6AW71_9EUKA</name>
<dbReference type="Pfam" id="PF10407">
    <property type="entry name" value="Cytokin_check_N"/>
    <property type="match status" value="1"/>
</dbReference>
<comment type="caution">
    <text evidence="3">The sequence shown here is derived from an EMBL/GenBank/DDBJ whole genome shotgun (WGS) entry which is preliminary data.</text>
</comment>
<dbReference type="InterPro" id="IPR018844">
    <property type="entry name" value="Dnt1-like_N"/>
</dbReference>
<feature type="compositionally biased region" description="Pro residues" evidence="1">
    <location>
        <begin position="135"/>
        <end position="148"/>
    </location>
</feature>
<gene>
    <name evidence="3" type="ORF">J8273_2902</name>
</gene>
<dbReference type="AlphaFoldDB" id="A0A8J6AW71"/>
<evidence type="ECO:0000259" key="2">
    <source>
        <dbReference type="Pfam" id="PF10407"/>
    </source>
</evidence>
<proteinExistence type="predicted"/>
<dbReference type="OrthoDB" id="10248656at2759"/>
<accession>A0A8J6AW71</accession>
<dbReference type="Proteomes" id="UP000717585">
    <property type="component" value="Unassembled WGS sequence"/>
</dbReference>
<keyword evidence="4" id="KW-1185">Reference proteome</keyword>
<reference evidence="3" key="1">
    <citation type="submission" date="2021-05" db="EMBL/GenBank/DDBJ databases">
        <title>A free-living protist that lacks canonical eukaryotic 1 DNA replication and segregation systems.</title>
        <authorList>
            <person name="Salas-Leiva D.E."/>
            <person name="Tromer E.C."/>
            <person name="Curtis B.A."/>
            <person name="Jerlstrom-Hultqvist J."/>
            <person name="Kolisko M."/>
            <person name="Yi Z."/>
            <person name="Salas-Leiva J.S."/>
            <person name="Gallot-Lavallee L."/>
            <person name="Kops G.J.P.L."/>
            <person name="Archibald J.M."/>
            <person name="Simpson A.G.B."/>
            <person name="Roger A.J."/>
        </authorList>
    </citation>
    <scope>NUCLEOTIDE SEQUENCE</scope>
    <source>
        <strain evidence="3">BICM</strain>
    </source>
</reference>
<dbReference type="EMBL" id="JAHDYR010000009">
    <property type="protein sequence ID" value="KAG9395698.1"/>
    <property type="molecule type" value="Genomic_DNA"/>
</dbReference>
<evidence type="ECO:0000256" key="1">
    <source>
        <dbReference type="SAM" id="MobiDB-lite"/>
    </source>
</evidence>